<feature type="transmembrane region" description="Helical" evidence="7">
    <location>
        <begin position="382"/>
        <end position="401"/>
    </location>
</feature>
<keyword evidence="6" id="KW-0653">Protein transport</keyword>
<dbReference type="GO" id="GO:0017038">
    <property type="term" value="P:protein import"/>
    <property type="evidence" value="ECO:0007669"/>
    <property type="project" value="TreeGrafter"/>
</dbReference>
<dbReference type="Gene3D" id="2.60.120.200">
    <property type="match status" value="1"/>
</dbReference>
<feature type="transmembrane region" description="Helical" evidence="7">
    <location>
        <begin position="536"/>
        <end position="559"/>
    </location>
</feature>
<organism evidence="11 12">
    <name type="scientific">Geomesophilobacter sediminis</name>
    <dbReference type="NCBI Taxonomy" id="2798584"/>
    <lineage>
        <taxon>Bacteria</taxon>
        <taxon>Pseudomonadati</taxon>
        <taxon>Thermodesulfobacteriota</taxon>
        <taxon>Desulfuromonadia</taxon>
        <taxon>Geobacterales</taxon>
        <taxon>Geobacteraceae</taxon>
        <taxon>Geomesophilobacter</taxon>
    </lineage>
</organism>
<keyword evidence="12" id="KW-1185">Reference proteome</keyword>
<dbReference type="Proteomes" id="UP000636888">
    <property type="component" value="Unassembled WGS sequence"/>
</dbReference>
<dbReference type="InterPro" id="IPR018765">
    <property type="entry name" value="DUF2341"/>
</dbReference>
<comment type="caution">
    <text evidence="11">The sequence shown here is derived from an EMBL/GenBank/DDBJ whole genome shotgun (WGS) entry which is preliminary data.</text>
</comment>
<evidence type="ECO:0000256" key="5">
    <source>
        <dbReference type="ARBA" id="ARBA00023136"/>
    </source>
</evidence>
<dbReference type="GO" id="GO:0005886">
    <property type="term" value="C:plasma membrane"/>
    <property type="evidence" value="ECO:0007669"/>
    <property type="project" value="UniProtKB-SubCell"/>
</dbReference>
<evidence type="ECO:0000256" key="2">
    <source>
        <dbReference type="ARBA" id="ARBA00022475"/>
    </source>
</evidence>
<dbReference type="Pfam" id="PF01618">
    <property type="entry name" value="MotA_ExbB"/>
    <property type="match status" value="1"/>
</dbReference>
<feature type="domain" description="MotA/TolQ/ExbB proton channel" evidence="9">
    <location>
        <begin position="468"/>
        <end position="574"/>
    </location>
</feature>
<evidence type="ECO:0000313" key="12">
    <source>
        <dbReference type="Proteomes" id="UP000636888"/>
    </source>
</evidence>
<feature type="signal peptide" evidence="8">
    <location>
        <begin position="1"/>
        <end position="27"/>
    </location>
</feature>
<protein>
    <submittedName>
        <fullName evidence="11">DUF2341 domain-containing protein</fullName>
    </submittedName>
</protein>
<reference evidence="11" key="1">
    <citation type="submission" date="2020-12" db="EMBL/GenBank/DDBJ databases">
        <title>Geomonas sp. Red875, isolated from river sediment.</title>
        <authorList>
            <person name="Xu Z."/>
            <person name="Zhang Z."/>
            <person name="Masuda Y."/>
            <person name="Itoh H."/>
            <person name="Senoo K."/>
        </authorList>
    </citation>
    <scope>NUCLEOTIDE SEQUENCE</scope>
    <source>
        <strain evidence="11">Red875</strain>
    </source>
</reference>
<keyword evidence="8" id="KW-0732">Signal</keyword>
<evidence type="ECO:0000256" key="7">
    <source>
        <dbReference type="SAM" id="Phobius"/>
    </source>
</evidence>
<dbReference type="EMBL" id="JAEMHM010000004">
    <property type="protein sequence ID" value="MBJ6724283.1"/>
    <property type="molecule type" value="Genomic_DNA"/>
</dbReference>
<keyword evidence="4 7" id="KW-1133">Transmembrane helix</keyword>
<feature type="transmembrane region" description="Helical" evidence="7">
    <location>
        <begin position="492"/>
        <end position="516"/>
    </location>
</feature>
<dbReference type="PANTHER" id="PTHR30625">
    <property type="entry name" value="PROTEIN TOLQ"/>
    <property type="match status" value="1"/>
</dbReference>
<dbReference type="Pfam" id="PF10102">
    <property type="entry name" value="DUF2341"/>
    <property type="match status" value="1"/>
</dbReference>
<dbReference type="PANTHER" id="PTHR30625:SF3">
    <property type="entry name" value="TOL-PAL SYSTEM PROTEIN TOLQ"/>
    <property type="match status" value="1"/>
</dbReference>
<evidence type="ECO:0000259" key="10">
    <source>
        <dbReference type="Pfam" id="PF10102"/>
    </source>
</evidence>
<dbReference type="InterPro" id="IPR050790">
    <property type="entry name" value="ExbB/TolQ_transport"/>
</dbReference>
<comment type="similarity">
    <text evidence="6">Belongs to the exbB/tolQ family.</text>
</comment>
<keyword evidence="3 7" id="KW-0812">Transmembrane</keyword>
<dbReference type="InterPro" id="IPR013320">
    <property type="entry name" value="ConA-like_dom_sf"/>
</dbReference>
<evidence type="ECO:0000256" key="1">
    <source>
        <dbReference type="ARBA" id="ARBA00004651"/>
    </source>
</evidence>
<gene>
    <name evidence="11" type="ORF">JFN93_06160</name>
</gene>
<evidence type="ECO:0000313" key="11">
    <source>
        <dbReference type="EMBL" id="MBJ6724283.1"/>
    </source>
</evidence>
<dbReference type="SUPFAM" id="SSF49899">
    <property type="entry name" value="Concanavalin A-like lectins/glucanases"/>
    <property type="match status" value="1"/>
</dbReference>
<keyword evidence="6" id="KW-0813">Transport</keyword>
<dbReference type="Pfam" id="PF13385">
    <property type="entry name" value="Laminin_G_3"/>
    <property type="match status" value="1"/>
</dbReference>
<sequence>MMQRWQRMAKTAGAALLLTLAIGSARAEAWWDAKWTARRKIAFDLSEKGAGIKENVTEVPVLVRLHSGNFNFGAAKKDGSDLRFIGSDDKSPLKFHIEKFDPKLEIGLVWVKVPQLAGGGNSDCIWLYYGNDSAPAGSEPGATYDTAQVLVFHLNEADGGPKDATSYANHAAAFSGAHGAPAAVGEGYSFKGNGEKLVVQRSPSLNFAKGLTFSCWVKIDQPQHDTHLFSWADAGQAIVVGIEQDRPYLKVGSALTAKNVPLALKAWHQVAVALDAEKQMGSLYIDGKEAGVINLKGPLPAPTGELAFGGAMAGNNTLTGDIDEIELSSVARPAGFIVASYASQAQEGKLMTCQAEESSKGGGENMTVRLLRNTAKSVTFDGWVIIILCTGILILASIVFVRKMMYLLKNRKANNAFLERFNDLHDPLELDPDDESLDDCSLLRIYQSGLSQLQHWVDKHGQGEDEVVVTGSGLSIFRAALERGRSEESAKVNAGLIVLTLGISGGPFWGLLGTVWGVMNTFASLAEAGEANLSAIAPGVASALACTLFGLLCAIPCLFAHTFLGVQMKHLNTETNHFIEEFALKVEGFHGEEA</sequence>
<feature type="chain" id="PRO_5035195307" evidence="8">
    <location>
        <begin position="28"/>
        <end position="594"/>
    </location>
</feature>
<dbReference type="InterPro" id="IPR002898">
    <property type="entry name" value="MotA_ExbB_proton_chnl"/>
</dbReference>
<keyword evidence="5 7" id="KW-0472">Membrane</keyword>
<keyword evidence="2" id="KW-1003">Cell membrane</keyword>
<dbReference type="AlphaFoldDB" id="A0A8J7JC52"/>
<name>A0A8J7JC52_9BACT</name>
<feature type="domain" description="DUF2341" evidence="10">
    <location>
        <begin position="78"/>
        <end position="145"/>
    </location>
</feature>
<proteinExistence type="inferred from homology"/>
<evidence type="ECO:0000256" key="8">
    <source>
        <dbReference type="SAM" id="SignalP"/>
    </source>
</evidence>
<evidence type="ECO:0000256" key="4">
    <source>
        <dbReference type="ARBA" id="ARBA00022989"/>
    </source>
</evidence>
<comment type="subcellular location">
    <subcellularLocation>
        <location evidence="1">Cell membrane</location>
        <topology evidence="1">Multi-pass membrane protein</topology>
    </subcellularLocation>
    <subcellularLocation>
        <location evidence="6">Membrane</location>
        <topology evidence="6">Multi-pass membrane protein</topology>
    </subcellularLocation>
</comment>
<evidence type="ECO:0000259" key="9">
    <source>
        <dbReference type="Pfam" id="PF01618"/>
    </source>
</evidence>
<accession>A0A8J7JC52</accession>
<evidence type="ECO:0000256" key="3">
    <source>
        <dbReference type="ARBA" id="ARBA00022692"/>
    </source>
</evidence>
<evidence type="ECO:0000256" key="6">
    <source>
        <dbReference type="RuleBase" id="RU004057"/>
    </source>
</evidence>